<dbReference type="Proteomes" id="UP001589587">
    <property type="component" value="Unassembled WGS sequence"/>
</dbReference>
<dbReference type="GeneID" id="93800808"/>
<evidence type="ECO:0000313" key="2">
    <source>
        <dbReference type="Proteomes" id="UP001589587"/>
    </source>
</evidence>
<dbReference type="EMBL" id="JBHMAS010000049">
    <property type="protein sequence ID" value="MFB9781532.1"/>
    <property type="molecule type" value="Genomic_DNA"/>
</dbReference>
<gene>
    <name evidence="1" type="ORF">ACFFQ6_17720</name>
</gene>
<evidence type="ECO:0000313" key="1">
    <source>
        <dbReference type="EMBL" id="MFB9781532.1"/>
    </source>
</evidence>
<comment type="caution">
    <text evidence="1">The sequence shown here is derived from an EMBL/GenBank/DDBJ whole genome shotgun (WGS) entry which is preliminary data.</text>
</comment>
<organism evidence="1 2">
    <name type="scientific">Rhodococcus baikonurensis</name>
    <dbReference type="NCBI Taxonomy" id="172041"/>
    <lineage>
        <taxon>Bacteria</taxon>
        <taxon>Bacillati</taxon>
        <taxon>Actinomycetota</taxon>
        <taxon>Actinomycetes</taxon>
        <taxon>Mycobacteriales</taxon>
        <taxon>Nocardiaceae</taxon>
        <taxon>Rhodococcus</taxon>
        <taxon>Rhodococcus erythropolis group</taxon>
    </lineage>
</organism>
<dbReference type="RefSeq" id="WP_298776999.1">
    <property type="nucleotide sequence ID" value="NZ_JBEUOO010000020.1"/>
</dbReference>
<protein>
    <submittedName>
        <fullName evidence="1">Uncharacterized protein</fullName>
    </submittedName>
</protein>
<name>A0ABV5XIS5_9NOCA</name>
<keyword evidence="2" id="KW-1185">Reference proteome</keyword>
<sequence>MNGYDFEQGEDHQAGTSHYAGLNPGCGDYSCPRMHDSTARCVNWEY</sequence>
<reference evidence="1 2" key="1">
    <citation type="submission" date="2024-09" db="EMBL/GenBank/DDBJ databases">
        <authorList>
            <person name="Sun Q."/>
            <person name="Mori K."/>
        </authorList>
    </citation>
    <scope>NUCLEOTIDE SEQUENCE [LARGE SCALE GENOMIC DNA]</scope>
    <source>
        <strain evidence="1 2">JCM 11411</strain>
    </source>
</reference>
<proteinExistence type="predicted"/>
<accession>A0ABV5XIS5</accession>